<comment type="subcellular location">
    <subcellularLocation>
        <location evidence="1">Membrane</location>
        <topology evidence="1">Multi-pass membrane protein</topology>
    </subcellularLocation>
</comment>
<dbReference type="STRING" id="644966.Tmar_0824"/>
<feature type="transmembrane region" description="Helical" evidence="6">
    <location>
        <begin position="64"/>
        <end position="92"/>
    </location>
</feature>
<feature type="transmembrane region" description="Helical" evidence="6">
    <location>
        <begin position="395"/>
        <end position="418"/>
    </location>
</feature>
<protein>
    <submittedName>
        <fullName evidence="7">Amino acid transporter</fullName>
    </submittedName>
</protein>
<dbReference type="EMBL" id="CP002344">
    <property type="protein sequence ID" value="ADU50939.1"/>
    <property type="molecule type" value="Genomic_DNA"/>
</dbReference>
<evidence type="ECO:0000313" key="8">
    <source>
        <dbReference type="Proteomes" id="UP000008915"/>
    </source>
</evidence>
<evidence type="ECO:0000256" key="6">
    <source>
        <dbReference type="SAM" id="Phobius"/>
    </source>
</evidence>
<dbReference type="GO" id="GO:0016020">
    <property type="term" value="C:membrane"/>
    <property type="evidence" value="ECO:0007669"/>
    <property type="project" value="UniProtKB-SubCell"/>
</dbReference>
<dbReference type="Proteomes" id="UP000008915">
    <property type="component" value="Chromosome"/>
</dbReference>
<feature type="region of interest" description="Disordered" evidence="5">
    <location>
        <begin position="424"/>
        <end position="497"/>
    </location>
</feature>
<feature type="compositionally biased region" description="Low complexity" evidence="5">
    <location>
        <begin position="485"/>
        <end position="494"/>
    </location>
</feature>
<reference evidence="8" key="2">
    <citation type="journal article" date="2010" name="Stand. Genomic Sci.">
        <title>Complete genome sequence of Thermaerobacter marianensis type strain (7p75aT).</title>
        <authorList>
            <person name="Han C."/>
            <person name="Gu W."/>
            <person name="Zhang X."/>
            <person name="Lapidus A."/>
            <person name="Nolan M."/>
            <person name="Copeland A."/>
            <person name="Lucas S."/>
            <person name="Glavina Del Rio T."/>
            <person name="Tice H."/>
            <person name="Cheng J."/>
            <person name="Tapia R."/>
            <person name="Goodwin L."/>
            <person name="Pitluck S."/>
            <person name="Pagani I."/>
            <person name="Ivanova N."/>
            <person name="Mavromatis K."/>
            <person name="Mikhailova N."/>
            <person name="Pati A."/>
            <person name="Chen A."/>
            <person name="Palaniappan K."/>
            <person name="Land M."/>
            <person name="Hauser L."/>
            <person name="Chang Y."/>
            <person name="Jeffries C."/>
            <person name="Schneider S."/>
            <person name="Rohde M."/>
            <person name="Goker M."/>
            <person name="Pukall R."/>
            <person name="Woyke T."/>
            <person name="Bristow J."/>
            <person name="Eisen J."/>
            <person name="Markowitz V."/>
            <person name="Hugenholtz P."/>
            <person name="Kyrpides N."/>
            <person name="Klenk H."/>
            <person name="Detter J."/>
        </authorList>
    </citation>
    <scope>NUCLEOTIDE SEQUENCE [LARGE SCALE GENOMIC DNA]</scope>
    <source>
        <strain evidence="8">ATCC 700841 / DSM 12885 / JCM 10246 / 7p75a</strain>
    </source>
</reference>
<proteinExistence type="predicted"/>
<feature type="transmembrane region" description="Helical" evidence="6">
    <location>
        <begin position="161"/>
        <end position="178"/>
    </location>
</feature>
<dbReference type="AlphaFoldDB" id="E6SIU4"/>
<reference evidence="7 8" key="1">
    <citation type="journal article" date="2010" name="Stand. Genomic Sci.">
        <title>Complete genome sequence of Thermaerobacter marianensis type strain (7p75a).</title>
        <authorList>
            <person name="Han C."/>
            <person name="Gu W."/>
            <person name="Zhang X."/>
            <person name="Lapidus A."/>
            <person name="Nolan M."/>
            <person name="Copeland A."/>
            <person name="Lucas S."/>
            <person name="Del Rio T.G."/>
            <person name="Tice H."/>
            <person name="Cheng J.F."/>
            <person name="Tapia R."/>
            <person name="Goodwin L."/>
            <person name="Pitluck S."/>
            <person name="Pagani I."/>
            <person name="Ivanova N."/>
            <person name="Mavromatis K."/>
            <person name="Mikhailova N."/>
            <person name="Pati A."/>
            <person name="Chen A."/>
            <person name="Palaniappan K."/>
            <person name="Land M."/>
            <person name="Hauser L."/>
            <person name="Chang Y.J."/>
            <person name="Jeffries C.D."/>
            <person name="Schneider S."/>
            <person name="Rohde M."/>
            <person name="Goker M."/>
            <person name="Pukall R."/>
            <person name="Woyke T."/>
            <person name="Bristow J."/>
            <person name="Eisen J.A."/>
            <person name="Markowitz V."/>
            <person name="Hugenholtz P."/>
            <person name="Kyrpides N.C."/>
            <person name="Klenk H.P."/>
            <person name="Detter J.C."/>
        </authorList>
    </citation>
    <scope>NUCLEOTIDE SEQUENCE [LARGE SCALE GENOMIC DNA]</scope>
    <source>
        <strain evidence="8">ATCC 700841 / DSM 12885 / JCM 10246 / 7p75a</strain>
    </source>
</reference>
<name>E6SIU4_THEM7</name>
<keyword evidence="8" id="KW-1185">Reference proteome</keyword>
<dbReference type="InterPro" id="IPR053153">
    <property type="entry name" value="APC_K+_Transporter"/>
</dbReference>
<keyword evidence="2 6" id="KW-0812">Transmembrane</keyword>
<feature type="compositionally biased region" description="Low complexity" evidence="5">
    <location>
        <begin position="447"/>
        <end position="464"/>
    </location>
</feature>
<keyword evidence="4 6" id="KW-0472">Membrane</keyword>
<feature type="transmembrane region" description="Helical" evidence="6">
    <location>
        <begin position="39"/>
        <end position="58"/>
    </location>
</feature>
<feature type="transmembrane region" description="Helical" evidence="6">
    <location>
        <begin position="133"/>
        <end position="155"/>
    </location>
</feature>
<organism evidence="7 8">
    <name type="scientific">Thermaerobacter marianensis (strain ATCC 700841 / DSM 12885 / JCM 10246 / 7p75a)</name>
    <dbReference type="NCBI Taxonomy" id="644966"/>
    <lineage>
        <taxon>Bacteria</taxon>
        <taxon>Bacillati</taxon>
        <taxon>Bacillota</taxon>
        <taxon>Clostridia</taxon>
        <taxon>Eubacteriales</taxon>
        <taxon>Clostridiales Family XVII. Incertae Sedis</taxon>
        <taxon>Thermaerobacter</taxon>
    </lineage>
</organism>
<feature type="transmembrane region" description="Helical" evidence="6">
    <location>
        <begin position="319"/>
        <end position="340"/>
    </location>
</feature>
<feature type="transmembrane region" description="Helical" evidence="6">
    <location>
        <begin position="185"/>
        <end position="209"/>
    </location>
</feature>
<gene>
    <name evidence="7" type="ordered locus">Tmar_0824</name>
</gene>
<dbReference type="PANTHER" id="PTHR47704">
    <property type="entry name" value="POTASSIUM TRANSPORTER KIMA"/>
    <property type="match status" value="1"/>
</dbReference>
<accession>E6SIU4</accession>
<evidence type="ECO:0000256" key="5">
    <source>
        <dbReference type="SAM" id="MobiDB-lite"/>
    </source>
</evidence>
<dbReference type="PANTHER" id="PTHR47704:SF1">
    <property type="entry name" value="POTASSIUM TRANSPORTER KIMA"/>
    <property type="match status" value="1"/>
</dbReference>
<feature type="compositionally biased region" description="Basic and acidic residues" evidence="5">
    <location>
        <begin position="465"/>
        <end position="474"/>
    </location>
</feature>
<dbReference type="Gene3D" id="1.20.1740.10">
    <property type="entry name" value="Amino acid/polyamine transporter I"/>
    <property type="match status" value="1"/>
</dbReference>
<evidence type="ECO:0000313" key="7">
    <source>
        <dbReference type="EMBL" id="ADU50939.1"/>
    </source>
</evidence>
<feature type="transmembrane region" description="Helical" evidence="6">
    <location>
        <begin position="276"/>
        <end position="299"/>
    </location>
</feature>
<dbReference type="InterPro" id="IPR002293">
    <property type="entry name" value="AA/rel_permease1"/>
</dbReference>
<dbReference type="eggNOG" id="COG0531">
    <property type="taxonomic scope" value="Bacteria"/>
</dbReference>
<dbReference type="GO" id="GO:0022857">
    <property type="term" value="F:transmembrane transporter activity"/>
    <property type="evidence" value="ECO:0007669"/>
    <property type="project" value="InterPro"/>
</dbReference>
<dbReference type="KEGG" id="tmr:Tmar_0824"/>
<evidence type="ECO:0000256" key="2">
    <source>
        <dbReference type="ARBA" id="ARBA00022692"/>
    </source>
</evidence>
<feature type="transmembrane region" description="Helical" evidence="6">
    <location>
        <begin position="229"/>
        <end position="256"/>
    </location>
</feature>
<evidence type="ECO:0000256" key="4">
    <source>
        <dbReference type="ARBA" id="ARBA00023136"/>
    </source>
</evidence>
<feature type="compositionally biased region" description="Basic and acidic residues" evidence="5">
    <location>
        <begin position="431"/>
        <end position="441"/>
    </location>
</feature>
<feature type="transmembrane region" description="Helical" evidence="6">
    <location>
        <begin position="533"/>
        <end position="551"/>
    </location>
</feature>
<dbReference type="Pfam" id="PF13520">
    <property type="entry name" value="AA_permease_2"/>
    <property type="match status" value="1"/>
</dbReference>
<dbReference type="OrthoDB" id="9759676at2"/>
<feature type="transmembrane region" description="Helical" evidence="6">
    <location>
        <begin position="505"/>
        <end position="527"/>
    </location>
</feature>
<feature type="transmembrane region" description="Helical" evidence="6">
    <location>
        <begin position="367"/>
        <end position="389"/>
    </location>
</feature>
<dbReference type="HOGENOM" id="CLU_017999_1_1_9"/>
<evidence type="ECO:0000256" key="3">
    <source>
        <dbReference type="ARBA" id="ARBA00022989"/>
    </source>
</evidence>
<evidence type="ECO:0000256" key="1">
    <source>
        <dbReference type="ARBA" id="ARBA00004141"/>
    </source>
</evidence>
<dbReference type="RefSeq" id="WP_013495244.1">
    <property type="nucleotide sequence ID" value="NC_014831.1"/>
</dbReference>
<keyword evidence="3 6" id="KW-1133">Transmembrane helix</keyword>
<sequence length="721" mass="76313">MAKPTTHGWRAPAPVLIRRVKRVLLGRPKRTDEALHERLPVPIGLAVFFSDALSSVAYGPEEVLYVLMAAGTAGLPYALPIGLAIVTLIFLVSASYTQTIRAYPGGGGAYTVARDNLGEVPGLVAAAALLSDYLLTVAVSVAAGVGALTSAVPALRGHETGLGVLAVLFITWMNLRGVRESGTVFAIPVYGFILTMAGLVGAGLVHLARGGWHPAVEPAQGFAWGQLPWVGPGLSVFLLLRAFASGTATLTGLEAVANGVRAFRPPEAENAARTMVLGRTLLAVLFAGLMVLATGLHALPREGETLLSHLARAIFGSGILYYAVQAATMLILFLAANTAFADFPRLLAILARDGYVSRRFGNLGDTLVHSLGIGLLAAASSLLLVLFRGSTHRLIPLYAVGVFTAFTLSQAGMVVHWLREWRGPRSGQTSRDQRDERDADAGGRMAGGTSAAGGANRTGATGSTGRDEQRHGEAGHAAGTGGAGRTPAARPGAATRGGGRGSLRLLGPLLINGLGAVACAVVLAIVVVTKFTLGGWVAVVIIPLLVLYFLSVRNYYNRFLRCVAALDEDRMRIDTAGRIQVVLAVGALNAVIRHAARVARRLGHDVVAVHVATDPDYGRRLLREWRPERVHGIPLEVLESPYRDVVGPLRAYLDRRLAERPGTVINLLVPVIVTNDPFDAYLHNGTAYQILRELVYSEGVLITVIPFYVDLVENGKMAVHG</sequence>